<gene>
    <name evidence="2" type="ORF">R1flu_011073</name>
</gene>
<proteinExistence type="predicted"/>
<keyword evidence="3" id="KW-1185">Reference proteome</keyword>
<feature type="region of interest" description="Disordered" evidence="1">
    <location>
        <begin position="243"/>
        <end position="267"/>
    </location>
</feature>
<name>A0ABD1Z745_9MARC</name>
<organism evidence="2 3">
    <name type="scientific">Riccia fluitans</name>
    <dbReference type="NCBI Taxonomy" id="41844"/>
    <lineage>
        <taxon>Eukaryota</taxon>
        <taxon>Viridiplantae</taxon>
        <taxon>Streptophyta</taxon>
        <taxon>Embryophyta</taxon>
        <taxon>Marchantiophyta</taxon>
        <taxon>Marchantiopsida</taxon>
        <taxon>Marchantiidae</taxon>
        <taxon>Marchantiales</taxon>
        <taxon>Ricciaceae</taxon>
        <taxon>Riccia</taxon>
    </lineage>
</organism>
<evidence type="ECO:0000256" key="1">
    <source>
        <dbReference type="SAM" id="MobiDB-lite"/>
    </source>
</evidence>
<dbReference type="Proteomes" id="UP001605036">
    <property type="component" value="Unassembled WGS sequence"/>
</dbReference>
<sequence length="325" mass="36507">MSVEGVSVRVKPCPPAWRTEFPIVQYCQMYCQTRLSGPLALSKSRVRLLGSGGIDFSPVLRQESNSRLAQCKWGVVLSQKSIDSRSYNALELVKTILKIRNTAGLGTVHQSSATVSLEEDDLIGNLVVVEQHASHVLSQEEPRVAVPEKTHMMVRWAVEVDVDEYPFMPSDLNEMFLKEYLLNLEKTRPDVSQILMQCMIFGGNPQGDLEDGWVIERYQRRKPSTEGTRPGFVSRTKPIFRPSMVSGMSRSDPHKFPMTQGETMVSNPDDLRMNHYWGARLTDFKPDTPAVLALLVPDNSVQPIATKLKSRTALTRKAVALSRFS</sequence>
<comment type="caution">
    <text evidence="2">The sequence shown here is derived from an EMBL/GenBank/DDBJ whole genome shotgun (WGS) entry which is preliminary data.</text>
</comment>
<dbReference type="EMBL" id="JBHFFA010000002">
    <property type="protein sequence ID" value="KAL2643486.1"/>
    <property type="molecule type" value="Genomic_DNA"/>
</dbReference>
<dbReference type="AlphaFoldDB" id="A0ABD1Z745"/>
<reference evidence="2 3" key="1">
    <citation type="submission" date="2024-09" db="EMBL/GenBank/DDBJ databases">
        <title>Chromosome-scale assembly of Riccia fluitans.</title>
        <authorList>
            <person name="Paukszto L."/>
            <person name="Sawicki J."/>
            <person name="Karawczyk K."/>
            <person name="Piernik-Szablinska J."/>
            <person name="Szczecinska M."/>
            <person name="Mazdziarz M."/>
        </authorList>
    </citation>
    <scope>NUCLEOTIDE SEQUENCE [LARGE SCALE GENOMIC DNA]</scope>
    <source>
        <strain evidence="2">Rf_01</strain>
        <tissue evidence="2">Aerial parts of the thallus</tissue>
    </source>
</reference>
<evidence type="ECO:0000313" key="2">
    <source>
        <dbReference type="EMBL" id="KAL2643486.1"/>
    </source>
</evidence>
<accession>A0ABD1Z745</accession>
<protein>
    <submittedName>
        <fullName evidence="2">Uncharacterized protein</fullName>
    </submittedName>
</protein>
<evidence type="ECO:0000313" key="3">
    <source>
        <dbReference type="Proteomes" id="UP001605036"/>
    </source>
</evidence>